<dbReference type="GO" id="GO:0005524">
    <property type="term" value="F:ATP binding"/>
    <property type="evidence" value="ECO:0007669"/>
    <property type="project" value="UniProtKB-UniRule"/>
</dbReference>
<protein>
    <recommendedName>
        <fullName evidence="5">Growth-regulating factor</fullName>
    </recommendedName>
</protein>
<feature type="short sequence motif" description="Bipartite nuclear localization signal" evidence="4">
    <location>
        <begin position="213"/>
        <end position="223"/>
    </location>
</feature>
<evidence type="ECO:0000259" key="6">
    <source>
        <dbReference type="PROSITE" id="PS51666"/>
    </source>
</evidence>
<dbReference type="GO" id="GO:0005634">
    <property type="term" value="C:nucleus"/>
    <property type="evidence" value="ECO:0007669"/>
    <property type="project" value="UniProtKB-SubCell"/>
</dbReference>
<feature type="domain" description="QLQ" evidence="6">
    <location>
        <begin position="143"/>
        <end position="178"/>
    </location>
</feature>
<dbReference type="InterPro" id="IPR031137">
    <property type="entry name" value="GRF"/>
</dbReference>
<organism evidence="8 9">
    <name type="scientific">Zingiber officinale</name>
    <name type="common">Ginger</name>
    <name type="synonym">Amomum zingiber</name>
    <dbReference type="NCBI Taxonomy" id="94328"/>
    <lineage>
        <taxon>Eukaryota</taxon>
        <taxon>Viridiplantae</taxon>
        <taxon>Streptophyta</taxon>
        <taxon>Embryophyta</taxon>
        <taxon>Tracheophyta</taxon>
        <taxon>Spermatophyta</taxon>
        <taxon>Magnoliopsida</taxon>
        <taxon>Liliopsida</taxon>
        <taxon>Zingiberales</taxon>
        <taxon>Zingiberaceae</taxon>
        <taxon>Zingiber</taxon>
    </lineage>
</organism>
<evidence type="ECO:0000256" key="1">
    <source>
        <dbReference type="ARBA" id="ARBA00004123"/>
    </source>
</evidence>
<dbReference type="AlphaFoldDB" id="A0A8J5HB66"/>
<dbReference type="EMBL" id="JACMSC010000004">
    <property type="protein sequence ID" value="KAG6524710.1"/>
    <property type="molecule type" value="Genomic_DNA"/>
</dbReference>
<keyword evidence="3 4" id="KW-0539">Nucleus</keyword>
<dbReference type="InterPro" id="IPR014978">
    <property type="entry name" value="Gln-Leu-Gln_QLQ"/>
</dbReference>
<comment type="subcellular location">
    <subcellularLocation>
        <location evidence="1 4 5">Nucleus</location>
    </subcellularLocation>
</comment>
<gene>
    <name evidence="8" type="ORF">ZIOFF_014645</name>
</gene>
<accession>A0A8J5HB66</accession>
<comment type="similarity">
    <text evidence="2 5">Belongs to the GRF family.</text>
</comment>
<feature type="short sequence motif" description="Bipartite nuclear localization signal" evidence="4">
    <location>
        <begin position="241"/>
        <end position="248"/>
    </location>
</feature>
<evidence type="ECO:0000313" key="8">
    <source>
        <dbReference type="EMBL" id="KAG6524710.1"/>
    </source>
</evidence>
<comment type="caution">
    <text evidence="8">The sequence shown here is derived from an EMBL/GenBank/DDBJ whole genome shotgun (WGS) entry which is preliminary data.</text>
</comment>
<evidence type="ECO:0000256" key="2">
    <source>
        <dbReference type="ARBA" id="ARBA00008122"/>
    </source>
</evidence>
<evidence type="ECO:0000256" key="3">
    <source>
        <dbReference type="ARBA" id="ARBA00023242"/>
    </source>
</evidence>
<dbReference type="Pfam" id="PF08880">
    <property type="entry name" value="QLQ"/>
    <property type="match status" value="1"/>
</dbReference>
<keyword evidence="9" id="KW-1185">Reference proteome</keyword>
<dbReference type="Pfam" id="PF08879">
    <property type="entry name" value="WRC"/>
    <property type="match status" value="1"/>
</dbReference>
<dbReference type="PANTHER" id="PTHR31602">
    <property type="entry name" value="GROWTH-REGULATING FACTOR 5"/>
    <property type="match status" value="1"/>
</dbReference>
<evidence type="ECO:0000259" key="7">
    <source>
        <dbReference type="PROSITE" id="PS51667"/>
    </source>
</evidence>
<comment type="function">
    <text evidence="5">Transcription activator.</text>
</comment>
<keyword evidence="5" id="KW-0805">Transcription regulation</keyword>
<dbReference type="PROSITE" id="PS51666">
    <property type="entry name" value="QLQ"/>
    <property type="match status" value="1"/>
</dbReference>
<evidence type="ECO:0000256" key="5">
    <source>
        <dbReference type="RuleBase" id="RU367127"/>
    </source>
</evidence>
<dbReference type="InterPro" id="IPR014977">
    <property type="entry name" value="WRC_dom"/>
</dbReference>
<keyword evidence="5" id="KW-0010">Activator</keyword>
<dbReference type="PANTHER" id="PTHR31602:SF42">
    <property type="entry name" value="GROWTH-REGULATING FACTOR 2"/>
    <property type="match status" value="1"/>
</dbReference>
<name>A0A8J5HB66_ZINOF</name>
<dbReference type="Proteomes" id="UP000734854">
    <property type="component" value="Unassembled WGS sequence"/>
</dbReference>
<keyword evidence="5" id="KW-0804">Transcription</keyword>
<sequence>MDFSGVIGSGVSSEAAVGGILFLSSSPLLSDVEISSKRGPFGSVLPKHERSVKAARTEALAEAPGKAAPFLLKPNSCPLFPEGEQMLSFTSRSQIEMVVGGDRTLPYYKQPSATSSARCYIPGNAGLTSNLNMQSVMARARGPFTPSQWLELEHQALIYKYLLANVPIPATLLVPLRRNTTSGFPLSAGAFGSGGWGSLHLSYSRNADLEPGRCRRTDGKKWRCSRNAVADQKYCERHMNRGRHRSRKHVEGQSCRDAKVTPIVTSSHQTSAVSVGTCSTLTVTQQQSKALQATIAHPVQPNGILNGKEVQDDHALNPQSISIPSPVEQRPDSNLYTLSKQHTLLEGTSFDAAFDLVSDGSLSNTPRSSFSENNNFTPISMLNDQHLESNPLWHCGDDKLALSALKWSREYNPAQLGLGVGDLNDVCRRQANWRPISWEASLAGPLGEVLDRTNCNWKDQSKNFPTLHITANDLDSSTRMEFSPTGVLQKTSFASLSSSPGSSPMADNRMLHEGTSSLCSDLLASTLLT</sequence>
<feature type="domain" description="WRC" evidence="7">
    <location>
        <begin position="208"/>
        <end position="252"/>
    </location>
</feature>
<dbReference type="GO" id="GO:0006355">
    <property type="term" value="P:regulation of DNA-templated transcription"/>
    <property type="evidence" value="ECO:0007669"/>
    <property type="project" value="InterPro"/>
</dbReference>
<dbReference type="OrthoDB" id="1927209at2759"/>
<dbReference type="GO" id="GO:0032502">
    <property type="term" value="P:developmental process"/>
    <property type="evidence" value="ECO:0007669"/>
    <property type="project" value="InterPro"/>
</dbReference>
<comment type="domain">
    <text evidence="5">The QLQ domain and WRC domain may be involved in protein-protein interaction and DNA-binding, respectively.</text>
</comment>
<proteinExistence type="inferred from homology"/>
<dbReference type="SMART" id="SM00951">
    <property type="entry name" value="QLQ"/>
    <property type="match status" value="1"/>
</dbReference>
<reference evidence="8 9" key="1">
    <citation type="submission" date="2020-08" db="EMBL/GenBank/DDBJ databases">
        <title>Plant Genome Project.</title>
        <authorList>
            <person name="Zhang R.-G."/>
        </authorList>
    </citation>
    <scope>NUCLEOTIDE SEQUENCE [LARGE SCALE GENOMIC DNA]</scope>
    <source>
        <tissue evidence="8">Rhizome</tissue>
    </source>
</reference>
<dbReference type="PROSITE" id="PS51667">
    <property type="entry name" value="WRC"/>
    <property type="match status" value="1"/>
</dbReference>
<dbReference type="GO" id="GO:0006351">
    <property type="term" value="P:DNA-templated transcription"/>
    <property type="evidence" value="ECO:0007669"/>
    <property type="project" value="UniProtKB-UniRule"/>
</dbReference>
<evidence type="ECO:0000313" key="9">
    <source>
        <dbReference type="Proteomes" id="UP000734854"/>
    </source>
</evidence>
<evidence type="ECO:0000256" key="4">
    <source>
        <dbReference type="PROSITE-ProRule" id="PRU01002"/>
    </source>
</evidence>